<protein>
    <submittedName>
        <fullName evidence="1">Unannotated protein</fullName>
    </submittedName>
</protein>
<name>A0A6J5YZZ3_9ZZZZ</name>
<gene>
    <name evidence="1" type="ORF">UFOPK3820_00386</name>
</gene>
<dbReference type="PROSITE" id="PS01125">
    <property type="entry name" value="ROK"/>
    <property type="match status" value="1"/>
</dbReference>
<evidence type="ECO:0000313" key="1">
    <source>
        <dbReference type="EMBL" id="CAB4333510.1"/>
    </source>
</evidence>
<dbReference type="PANTHER" id="PTHR18964:SF169">
    <property type="entry name" value="N-ACETYLMANNOSAMINE KINASE"/>
    <property type="match status" value="1"/>
</dbReference>
<accession>A0A6J5YZZ3</accession>
<dbReference type="EMBL" id="CAESAB010000009">
    <property type="protein sequence ID" value="CAB4333510.1"/>
    <property type="molecule type" value="Genomic_DNA"/>
</dbReference>
<organism evidence="1">
    <name type="scientific">freshwater metagenome</name>
    <dbReference type="NCBI Taxonomy" id="449393"/>
    <lineage>
        <taxon>unclassified sequences</taxon>
        <taxon>metagenomes</taxon>
        <taxon>ecological metagenomes</taxon>
    </lineage>
</organism>
<dbReference type="Gene3D" id="3.30.420.40">
    <property type="match status" value="2"/>
</dbReference>
<dbReference type="InterPro" id="IPR000600">
    <property type="entry name" value="ROK"/>
</dbReference>
<reference evidence="1" key="1">
    <citation type="submission" date="2020-05" db="EMBL/GenBank/DDBJ databases">
        <authorList>
            <person name="Chiriac C."/>
            <person name="Salcher M."/>
            <person name="Ghai R."/>
            <person name="Kavagutti S V."/>
        </authorList>
    </citation>
    <scope>NUCLEOTIDE SEQUENCE</scope>
</reference>
<dbReference type="InterPro" id="IPR043129">
    <property type="entry name" value="ATPase_NBD"/>
</dbReference>
<dbReference type="Pfam" id="PF00480">
    <property type="entry name" value="ROK"/>
    <property type="match status" value="1"/>
</dbReference>
<dbReference type="InterPro" id="IPR049874">
    <property type="entry name" value="ROK_cs"/>
</dbReference>
<dbReference type="PANTHER" id="PTHR18964">
    <property type="entry name" value="ROK (REPRESSOR, ORF, KINASE) FAMILY"/>
    <property type="match status" value="1"/>
</dbReference>
<dbReference type="SUPFAM" id="SSF53067">
    <property type="entry name" value="Actin-like ATPase domain"/>
    <property type="match status" value="1"/>
</dbReference>
<proteinExistence type="predicted"/>
<dbReference type="AlphaFoldDB" id="A0A6J5YZZ3"/>
<sequence length="294" mass="30904">MPVLAIDIGATKFAASIITDSAEVVHHREIPSSQLWDGLSDLLLKTRQDTNEEISRIGIGSAGPVNTKTGLISPVNIPGWRNFPLIPRIQELFPSTEIAMVGDAVALAVAEHAIGAGKGSRNMLGMVISTGIGGGVIVENKPLLGDYGNAGFFGHNVVGDYDGKCNCGRKGCIEGYSSGPSMVRFANGLGWQGDDFRDLANDATSGDACAIKAIDFGVEHLAKAIVNITQLFDLHHVVVGGGVIEAGEIYWKPLENALASHSTSLNLVEPIKLLRAQLQRDAGLIGAAMVVGLE</sequence>